<dbReference type="EMBL" id="JH604633">
    <property type="protein sequence ID" value="EHY66551.1"/>
    <property type="molecule type" value="Genomic_DNA"/>
</dbReference>
<protein>
    <submittedName>
        <fullName evidence="1">Uncharacterized protein</fullName>
    </submittedName>
</protein>
<dbReference type="Proteomes" id="UP000005622">
    <property type="component" value="Unassembled WGS sequence"/>
</dbReference>
<dbReference type="Pfam" id="PF17005">
    <property type="entry name" value="WD40_like"/>
    <property type="match status" value="1"/>
</dbReference>
<dbReference type="SUPFAM" id="SSF50978">
    <property type="entry name" value="WD40 repeat-like"/>
    <property type="match status" value="1"/>
</dbReference>
<sequence length="198" mass="21545">MTEFVSSDKAVAVSMDGTVASIAIKKEHGGYTKEIKTVDVQMDITKAVVSKDKQRLYIGTADGLVEELPNSIDEIGGRAVKVYAGHSSEIQDILESDTCLYTVSSGQIIVFNKETGSVSARYNAELDSDIRVVQINSTGKSLGVGYGNGSLVILSYSPAQNRLVNVYQSDNSARQSIESLCSLERCLYMETLHQLFLF</sequence>
<gene>
    <name evidence="1" type="ORF">NERG_00191</name>
</gene>
<reference evidence="1" key="1">
    <citation type="submission" date="2011-03" db="EMBL/GenBank/DDBJ databases">
        <title>The Genome Sequence of Nematocida sp1 strain ERTm2.</title>
        <authorList>
            <consortium name="The Broad Institute Genome Sequencing Platform"/>
            <consortium name="The Broad Institute Genome Sequencing Center for Infectious Disease"/>
            <person name="Cuomo C."/>
            <person name="Troemel E."/>
            <person name="Young S.K."/>
            <person name="Zeng Q."/>
            <person name="Gargeya S."/>
            <person name="Fitzgerald M."/>
            <person name="Haas B."/>
            <person name="Abouelleil A."/>
            <person name="Alvarado L."/>
            <person name="Arachchi H.M."/>
            <person name="Berlin A."/>
            <person name="Brown A."/>
            <person name="Chapman S.B."/>
            <person name="Chen Z."/>
            <person name="Dunbar C."/>
            <person name="Freedman E."/>
            <person name="Gearin G."/>
            <person name="Gellesch M."/>
            <person name="Goldberg J."/>
            <person name="Griggs A."/>
            <person name="Gujja S."/>
            <person name="Heilman E.R."/>
            <person name="Heiman D."/>
            <person name="Howarth C."/>
            <person name="Larson L."/>
            <person name="Lui A."/>
            <person name="MacDonald P.J.P."/>
            <person name="Mehta T."/>
            <person name="Montmayeur A."/>
            <person name="Murphy C."/>
            <person name="Neiman D."/>
            <person name="Pearson M."/>
            <person name="Priest M."/>
            <person name="Roberts A."/>
            <person name="Saif S."/>
            <person name="Shea T."/>
            <person name="Shenoy N."/>
            <person name="Sisk P."/>
            <person name="Stolte C."/>
            <person name="Sykes S."/>
            <person name="White J."/>
            <person name="Yandava C."/>
            <person name="Wortman J."/>
            <person name="Nusbaum C."/>
            <person name="Birren B."/>
        </authorList>
    </citation>
    <scope>NUCLEOTIDE SEQUENCE</scope>
    <source>
        <strain evidence="1">ERTm2</strain>
    </source>
</reference>
<dbReference type="HOGENOM" id="CLU_1378477_0_0_1"/>
<dbReference type="InterPro" id="IPR031544">
    <property type="entry name" value="WD40-like"/>
</dbReference>
<organism evidence="1">
    <name type="scientific">Nematocida ausubeli (strain ATCC PRA-371 / ERTm2)</name>
    <name type="common">Nematode killer fungus</name>
    <dbReference type="NCBI Taxonomy" id="1913371"/>
    <lineage>
        <taxon>Eukaryota</taxon>
        <taxon>Fungi</taxon>
        <taxon>Fungi incertae sedis</taxon>
        <taxon>Microsporidia</taxon>
        <taxon>Nematocida</taxon>
    </lineage>
</organism>
<dbReference type="InterPro" id="IPR036322">
    <property type="entry name" value="WD40_repeat_dom_sf"/>
</dbReference>
<proteinExistence type="predicted"/>
<dbReference type="Gene3D" id="2.130.10.10">
    <property type="entry name" value="YVTN repeat-like/Quinoprotein amine dehydrogenase"/>
    <property type="match status" value="1"/>
</dbReference>
<dbReference type="InterPro" id="IPR015943">
    <property type="entry name" value="WD40/YVTN_repeat-like_dom_sf"/>
</dbReference>
<accession>H8Z9C0</accession>
<evidence type="ECO:0000313" key="1">
    <source>
        <dbReference type="EMBL" id="EHY66551.1"/>
    </source>
</evidence>
<name>H8Z9C0_NEMA1</name>
<dbReference type="AlphaFoldDB" id="H8Z9C0"/>